<dbReference type="EMBL" id="UAVU01000009">
    <property type="protein sequence ID" value="SQC92735.1"/>
    <property type="molecule type" value="Genomic_DNA"/>
</dbReference>
<dbReference type="InterPro" id="IPR012910">
    <property type="entry name" value="Plug_dom"/>
</dbReference>
<keyword evidence="3" id="KW-0408">Iron</keyword>
<dbReference type="GO" id="GO:0009279">
    <property type="term" value="C:cell outer membrane"/>
    <property type="evidence" value="ECO:0007669"/>
    <property type="project" value="TreeGrafter"/>
</dbReference>
<feature type="domain" description="TonB-dependent receptor plug" evidence="6">
    <location>
        <begin position="73"/>
        <end position="110"/>
    </location>
</feature>
<dbReference type="InterPro" id="IPR010916">
    <property type="entry name" value="TonB_box_CS"/>
</dbReference>
<dbReference type="AlphaFoldDB" id="A0A2X3JD42"/>
<evidence type="ECO:0000256" key="4">
    <source>
        <dbReference type="ARBA" id="ARBA00023065"/>
    </source>
</evidence>
<dbReference type="Proteomes" id="UP000251197">
    <property type="component" value="Unassembled WGS sequence"/>
</dbReference>
<evidence type="ECO:0000256" key="2">
    <source>
        <dbReference type="ARBA" id="ARBA00022729"/>
    </source>
</evidence>
<feature type="chain" id="PRO_5016029588" evidence="5">
    <location>
        <begin position="37"/>
        <end position="138"/>
    </location>
</feature>
<keyword evidence="1" id="KW-0410">Iron transport</keyword>
<evidence type="ECO:0000259" key="6">
    <source>
        <dbReference type="Pfam" id="PF07715"/>
    </source>
</evidence>
<evidence type="ECO:0000313" key="7">
    <source>
        <dbReference type="EMBL" id="SQC92735.1"/>
    </source>
</evidence>
<proteinExistence type="predicted"/>
<keyword evidence="4" id="KW-0406">Ion transport</keyword>
<organism evidence="7 8">
    <name type="scientific">Cedecea neteri</name>
    <dbReference type="NCBI Taxonomy" id="158822"/>
    <lineage>
        <taxon>Bacteria</taxon>
        <taxon>Pseudomonadati</taxon>
        <taxon>Pseudomonadota</taxon>
        <taxon>Gammaproteobacteria</taxon>
        <taxon>Enterobacterales</taxon>
        <taxon>Enterobacteriaceae</taxon>
        <taxon>Cedecea</taxon>
    </lineage>
</organism>
<evidence type="ECO:0000256" key="5">
    <source>
        <dbReference type="SAM" id="SignalP"/>
    </source>
</evidence>
<protein>
    <submittedName>
        <fullName evidence="7">Ferric hydroxamate uptake</fullName>
    </submittedName>
</protein>
<keyword evidence="2 5" id="KW-0732">Signal</keyword>
<dbReference type="InterPro" id="IPR039426">
    <property type="entry name" value="TonB-dep_rcpt-like"/>
</dbReference>
<feature type="signal peptide" evidence="5">
    <location>
        <begin position="1"/>
        <end position="36"/>
    </location>
</feature>
<dbReference type="PANTHER" id="PTHR32552">
    <property type="entry name" value="FERRICHROME IRON RECEPTOR-RELATED"/>
    <property type="match status" value="1"/>
</dbReference>
<dbReference type="PROSITE" id="PS00430">
    <property type="entry name" value="TONB_DEPENDENT_REC_1"/>
    <property type="match status" value="1"/>
</dbReference>
<dbReference type="Gene3D" id="2.170.130.10">
    <property type="entry name" value="TonB-dependent receptor, plug domain"/>
    <property type="match status" value="1"/>
</dbReference>
<dbReference type="Pfam" id="PF07715">
    <property type="entry name" value="Plug"/>
    <property type="match status" value="1"/>
</dbReference>
<name>A0A2X3JD42_9ENTR</name>
<dbReference type="GO" id="GO:0015344">
    <property type="term" value="F:siderophore uptake transmembrane transporter activity"/>
    <property type="evidence" value="ECO:0007669"/>
    <property type="project" value="TreeGrafter"/>
</dbReference>
<dbReference type="SUPFAM" id="SSF56935">
    <property type="entry name" value="Porins"/>
    <property type="match status" value="1"/>
</dbReference>
<dbReference type="PANTHER" id="PTHR32552:SF68">
    <property type="entry name" value="FERRICHROME OUTER MEMBRANE TRANSPORTER_PHAGE RECEPTOR"/>
    <property type="match status" value="1"/>
</dbReference>
<dbReference type="InterPro" id="IPR037066">
    <property type="entry name" value="Plug_dom_sf"/>
</dbReference>
<keyword evidence="4" id="KW-0813">Transport</keyword>
<sequence>MMTSILPDKKMIKAFTVKRSALLCALALMAPFSSSAEETLVVTAKPADTATSPTMGYTATTTRGATKTDEPLITTGQSISVVTRQQMEDQGAQTINSALNYTPGVFTGFAAAQPATTPLRCAVSTVVTSITSSLMAFA</sequence>
<accession>A0A2X3JD42</accession>
<evidence type="ECO:0000313" key="8">
    <source>
        <dbReference type="Proteomes" id="UP000251197"/>
    </source>
</evidence>
<evidence type="ECO:0000256" key="3">
    <source>
        <dbReference type="ARBA" id="ARBA00023004"/>
    </source>
</evidence>
<evidence type="ECO:0000256" key="1">
    <source>
        <dbReference type="ARBA" id="ARBA00022496"/>
    </source>
</evidence>
<gene>
    <name evidence="7" type="primary">fhuA_6</name>
    <name evidence="7" type="ORF">NCTC12120_05935</name>
</gene>
<reference evidence="7 8" key="1">
    <citation type="submission" date="2018-06" db="EMBL/GenBank/DDBJ databases">
        <authorList>
            <consortium name="Pathogen Informatics"/>
            <person name="Doyle S."/>
        </authorList>
    </citation>
    <scope>NUCLEOTIDE SEQUENCE [LARGE SCALE GENOMIC DNA]</scope>
    <source>
        <strain evidence="7 8">NCTC12120</strain>
    </source>
</reference>